<dbReference type="GO" id="GO:0004476">
    <property type="term" value="F:mannose-6-phosphate isomerase activity"/>
    <property type="evidence" value="ECO:0007669"/>
    <property type="project" value="InterPro"/>
</dbReference>
<dbReference type="Proteomes" id="UP000750197">
    <property type="component" value="Unassembled WGS sequence"/>
</dbReference>
<dbReference type="Proteomes" id="UP000716004">
    <property type="component" value="Unassembled WGS sequence"/>
</dbReference>
<comment type="similarity">
    <text evidence="1">Belongs to the PGI/PMI family.</text>
</comment>
<dbReference type="EMBL" id="JAHEAC010000063">
    <property type="protein sequence ID" value="MBX8644449.1"/>
    <property type="molecule type" value="Genomic_DNA"/>
</dbReference>
<evidence type="ECO:0000313" key="5">
    <source>
        <dbReference type="EMBL" id="MBX8644449.1"/>
    </source>
</evidence>
<keyword evidence="2 4" id="KW-0413">Isomerase</keyword>
<comment type="caution">
    <text evidence="4">The sequence shown here is derived from an EMBL/GenBank/DDBJ whole genome shotgun (WGS) entry which is preliminary data.</text>
</comment>
<dbReference type="InterPro" id="IPR035484">
    <property type="entry name" value="SIS_PGI/PMI_1"/>
</dbReference>
<dbReference type="EMBL" id="JAGVSJ010000008">
    <property type="protein sequence ID" value="MBX8631777.1"/>
    <property type="molecule type" value="Genomic_DNA"/>
</dbReference>
<evidence type="ECO:0000313" key="4">
    <source>
        <dbReference type="EMBL" id="MBX8631777.1"/>
    </source>
</evidence>
<dbReference type="CDD" id="cd05637">
    <property type="entry name" value="SIS_PGI_PMI_2"/>
    <property type="match status" value="1"/>
</dbReference>
<dbReference type="PROSITE" id="PS51464">
    <property type="entry name" value="SIS"/>
    <property type="match status" value="1"/>
</dbReference>
<dbReference type="CDD" id="cd05017">
    <property type="entry name" value="SIS_PGI_PMI_1"/>
    <property type="match status" value="1"/>
</dbReference>
<dbReference type="InterPro" id="IPR046348">
    <property type="entry name" value="SIS_dom_sf"/>
</dbReference>
<dbReference type="InterPro" id="IPR019490">
    <property type="entry name" value="Glu6P/Mann6P_isomerase_C"/>
</dbReference>
<name>A0A8J7YJB2_9ARCH</name>
<dbReference type="SUPFAM" id="SSF53697">
    <property type="entry name" value="SIS domain"/>
    <property type="match status" value="1"/>
</dbReference>
<feature type="domain" description="SIS" evidence="3">
    <location>
        <begin position="34"/>
        <end position="177"/>
    </location>
</feature>
<organism evidence="4 6">
    <name type="scientific">Candidatus Sysuiplasma superficiale</name>
    <dbReference type="NCBI Taxonomy" id="2823368"/>
    <lineage>
        <taxon>Archaea</taxon>
        <taxon>Methanobacteriati</taxon>
        <taxon>Thermoplasmatota</taxon>
        <taxon>Thermoplasmata</taxon>
        <taxon>Candidatus Sysuiplasmatales</taxon>
        <taxon>Candidatus Sysuiplasmataceae</taxon>
        <taxon>Candidatus Sysuiplasma</taxon>
    </lineage>
</organism>
<dbReference type="GO" id="GO:0004347">
    <property type="term" value="F:glucose-6-phosphate isomerase activity"/>
    <property type="evidence" value="ECO:0007669"/>
    <property type="project" value="InterPro"/>
</dbReference>
<dbReference type="NCBIfam" id="TIGR02128">
    <property type="entry name" value="G6PI_arch"/>
    <property type="match status" value="1"/>
</dbReference>
<evidence type="ECO:0000313" key="6">
    <source>
        <dbReference type="Proteomes" id="UP000716004"/>
    </source>
</evidence>
<dbReference type="InterPro" id="IPR001347">
    <property type="entry name" value="SIS_dom"/>
</dbReference>
<evidence type="ECO:0000256" key="2">
    <source>
        <dbReference type="ARBA" id="ARBA00023235"/>
    </source>
</evidence>
<gene>
    <name evidence="4" type="ORF">J9259_04560</name>
    <name evidence="5" type="ORF">KIY12_06995</name>
</gene>
<dbReference type="Pfam" id="PF10432">
    <property type="entry name" value="bact-PGI_C"/>
    <property type="match status" value="1"/>
</dbReference>
<protein>
    <submittedName>
        <fullName evidence="4">Bifunctional phosphoglucose/phosphomannose isomerase</fullName>
    </submittedName>
</protein>
<dbReference type="Gene3D" id="3.40.50.10490">
    <property type="entry name" value="Glucose-6-phosphate isomerase like protein, domain 1"/>
    <property type="match status" value="2"/>
</dbReference>
<dbReference type="GO" id="GO:0005975">
    <property type="term" value="P:carbohydrate metabolic process"/>
    <property type="evidence" value="ECO:0007669"/>
    <property type="project" value="InterPro"/>
</dbReference>
<accession>A0A8J7YJB2</accession>
<dbReference type="GO" id="GO:0097367">
    <property type="term" value="F:carbohydrate derivative binding"/>
    <property type="evidence" value="ECO:0007669"/>
    <property type="project" value="InterPro"/>
</dbReference>
<sequence length="345" mass="37973">MESYSVDRSGMVKAIVSLPFQIEKGWELAAGTRTPAAEGKINSFLVSGMGGSAIGGDLFRDIIEGLADFSVSVNRNYTLPRNVSGSTLHIAISYSGNTEETVSSLRDALSRRIETVVISSGGELERIAAEHNLPFMKIPGGLQPRAAVGYMLSSIIGLASKLGIFDFRTVIMDAIQEVRTRMGTLLPEVPVEKNEAKQLALWLGEKTPIIITTPGTYSLGERMKTQFNENSKRFAWQISLPEFNHNDWIPLFEDATVSNYRAIIFDSGDKNPYIRRRLGVVADLLAKRLEVRLMKLGQGNVLGRFIATMAVGDMASYYLSIMEGRDPSPVAPIEELKREIASRPL</sequence>
<proteinExistence type="inferred from homology"/>
<dbReference type="GO" id="GO:1901135">
    <property type="term" value="P:carbohydrate derivative metabolic process"/>
    <property type="evidence" value="ECO:0007669"/>
    <property type="project" value="InterPro"/>
</dbReference>
<evidence type="ECO:0000259" key="3">
    <source>
        <dbReference type="PROSITE" id="PS51464"/>
    </source>
</evidence>
<reference evidence="4" key="1">
    <citation type="submission" date="2021-04" db="EMBL/GenBank/DDBJ databases">
        <title>Genomic insights into ecological role and evolution of a novel Thermoplasmata order Candidatus Sysuiplasmatales.</title>
        <authorList>
            <person name="Yuan Y."/>
        </authorList>
    </citation>
    <scope>NUCLEOTIDE SEQUENCE</scope>
    <source>
        <strain evidence="5">TUT19-bin139</strain>
        <strain evidence="4">YP2-bin.285</strain>
    </source>
</reference>
<dbReference type="AlphaFoldDB" id="A0A8J7YJB2"/>
<evidence type="ECO:0000256" key="1">
    <source>
        <dbReference type="ARBA" id="ARBA00010523"/>
    </source>
</evidence>